<keyword evidence="3" id="KW-1185">Reference proteome</keyword>
<organism evidence="2 3">
    <name type="scientific">Larinioides sclopetarius</name>
    <dbReference type="NCBI Taxonomy" id="280406"/>
    <lineage>
        <taxon>Eukaryota</taxon>
        <taxon>Metazoa</taxon>
        <taxon>Ecdysozoa</taxon>
        <taxon>Arthropoda</taxon>
        <taxon>Chelicerata</taxon>
        <taxon>Arachnida</taxon>
        <taxon>Araneae</taxon>
        <taxon>Araneomorphae</taxon>
        <taxon>Entelegynae</taxon>
        <taxon>Araneoidea</taxon>
        <taxon>Araneidae</taxon>
        <taxon>Larinioides</taxon>
    </lineage>
</organism>
<name>A0AAV1Z9J9_9ARAC</name>
<evidence type="ECO:0000313" key="2">
    <source>
        <dbReference type="EMBL" id="CAL1268137.1"/>
    </source>
</evidence>
<proteinExistence type="predicted"/>
<comment type="caution">
    <text evidence="2">The sequence shown here is derived from an EMBL/GenBank/DDBJ whole genome shotgun (WGS) entry which is preliminary data.</text>
</comment>
<protein>
    <submittedName>
        <fullName evidence="2">Uncharacterized protein</fullName>
    </submittedName>
</protein>
<gene>
    <name evidence="2" type="ORF">LARSCL_LOCUS4011</name>
</gene>
<evidence type="ECO:0000313" key="3">
    <source>
        <dbReference type="Proteomes" id="UP001497382"/>
    </source>
</evidence>
<sequence length="68" mass="7747">MLEKRDQQHFSVSRVCGTKYALCYSMRFGIDTFPSDICKFDVQRPPPPGSGRETFPGEPLQRGRCSSF</sequence>
<dbReference type="AlphaFoldDB" id="A0AAV1Z9J9"/>
<dbReference type="Proteomes" id="UP001497382">
    <property type="component" value="Unassembled WGS sequence"/>
</dbReference>
<evidence type="ECO:0000256" key="1">
    <source>
        <dbReference type="SAM" id="MobiDB-lite"/>
    </source>
</evidence>
<reference evidence="2 3" key="1">
    <citation type="submission" date="2024-04" db="EMBL/GenBank/DDBJ databases">
        <authorList>
            <person name="Rising A."/>
            <person name="Reimegard J."/>
            <person name="Sonavane S."/>
            <person name="Akerstrom W."/>
            <person name="Nylinder S."/>
            <person name="Hedman E."/>
            <person name="Kallberg Y."/>
        </authorList>
    </citation>
    <scope>NUCLEOTIDE SEQUENCE [LARGE SCALE GENOMIC DNA]</scope>
</reference>
<dbReference type="EMBL" id="CAXIEN010000032">
    <property type="protein sequence ID" value="CAL1268137.1"/>
    <property type="molecule type" value="Genomic_DNA"/>
</dbReference>
<accession>A0AAV1Z9J9</accession>
<feature type="region of interest" description="Disordered" evidence="1">
    <location>
        <begin position="42"/>
        <end position="68"/>
    </location>
</feature>